<feature type="region of interest" description="Disordered" evidence="4">
    <location>
        <begin position="462"/>
        <end position="499"/>
    </location>
</feature>
<feature type="region of interest" description="Disordered" evidence="4">
    <location>
        <begin position="1"/>
        <end position="22"/>
    </location>
</feature>
<evidence type="ECO:0008006" key="6">
    <source>
        <dbReference type="Google" id="ProtNLM"/>
    </source>
</evidence>
<dbReference type="GO" id="GO:0005737">
    <property type="term" value="C:cytoplasm"/>
    <property type="evidence" value="ECO:0007669"/>
    <property type="project" value="UniProtKB-SubCell"/>
</dbReference>
<feature type="compositionally biased region" description="Polar residues" evidence="4">
    <location>
        <begin position="473"/>
        <end position="499"/>
    </location>
</feature>
<evidence type="ECO:0000256" key="2">
    <source>
        <dbReference type="ARBA" id="ARBA00022490"/>
    </source>
</evidence>
<keyword evidence="3" id="KW-0597">Phosphoprotein</keyword>
<feature type="non-terminal residue" evidence="5">
    <location>
        <position position="1"/>
    </location>
</feature>
<evidence type="ECO:0000256" key="4">
    <source>
        <dbReference type="SAM" id="MobiDB-lite"/>
    </source>
</evidence>
<sequence length="499" mass="51588">YNSSNYSTSQVTSSNSGYNSQASGYTPNSGTYGATSSTGAQSTQSYPNTNSYGAVQQTTSYTYQAYPNASSYQSGAQAYAQQSAYGAGASTGYSYQNSYAPSAPPQQNHKMTAALTVKDSQYDSGSVSSSNISVVTTVSGTPSLGLSNSQTTVSTKVTPNPTASKSGIVTSMPPGVPPILGTQYIMGQGGLPYFHQAQPMFSYEDLQMIQQQRIAPHMATGYYTDMGFQQAPTSLATGRESALANVAYTMSDGRFARGDNNASPVPSTLSQQSATQGQHQTMINPTALPPGYTYAFYGGSMIPAGPQFQYGTQLYQVPPTAAASGHGNSTSGQYKGPGGYGSAGAYGSGYDASAADYSKVSGGAGYTASAAQTKAAAGTPTGANPSSINAELTAASMYGKSHPTLSKVNSYDKQGFHSGTPPPFNIPGSQNTGIAPSGGFPTQLYIPTLPPHQHHSTALMHQPLHQDGGSNPGPRSQGSVQPNKSGAKQNYTTSFWTAN</sequence>
<gene>
    <name evidence="5" type="ORF">g.18392</name>
</gene>
<proteinExistence type="predicted"/>
<feature type="compositionally biased region" description="Low complexity" evidence="4">
    <location>
        <begin position="1"/>
        <end position="16"/>
    </location>
</feature>
<protein>
    <recommendedName>
        <fullName evidence="6">Protein lingerer</fullName>
    </recommendedName>
</protein>
<feature type="compositionally biased region" description="Polar residues" evidence="4">
    <location>
        <begin position="142"/>
        <end position="169"/>
    </location>
</feature>
<comment type="subcellular location">
    <subcellularLocation>
        <location evidence="1">Cytoplasm</location>
    </subcellularLocation>
</comment>
<dbReference type="PANTHER" id="PTHR16308:SF13">
    <property type="entry name" value="PROTEIN LINGERER"/>
    <property type="match status" value="1"/>
</dbReference>
<feature type="region of interest" description="Disordered" evidence="4">
    <location>
        <begin position="139"/>
        <end position="170"/>
    </location>
</feature>
<dbReference type="GO" id="GO:0005634">
    <property type="term" value="C:nucleus"/>
    <property type="evidence" value="ECO:0007669"/>
    <property type="project" value="TreeGrafter"/>
</dbReference>
<dbReference type="PANTHER" id="PTHR16308">
    <property type="entry name" value="UBIQUITIN ASSOCIATED PROTEIN 2-LIKE/LINGERER"/>
    <property type="match status" value="1"/>
</dbReference>
<accession>A0A1B6E3A5</accession>
<name>A0A1B6E3A5_9HEMI</name>
<keyword evidence="2" id="KW-0963">Cytoplasm</keyword>
<evidence type="ECO:0000256" key="3">
    <source>
        <dbReference type="ARBA" id="ARBA00022553"/>
    </source>
</evidence>
<evidence type="ECO:0000313" key="5">
    <source>
        <dbReference type="EMBL" id="JAS32377.1"/>
    </source>
</evidence>
<evidence type="ECO:0000256" key="1">
    <source>
        <dbReference type="ARBA" id="ARBA00004496"/>
    </source>
</evidence>
<feature type="region of interest" description="Disordered" evidence="4">
    <location>
        <begin position="412"/>
        <end position="442"/>
    </location>
</feature>
<dbReference type="EMBL" id="GEDC01004921">
    <property type="protein sequence ID" value="JAS32377.1"/>
    <property type="molecule type" value="Transcribed_RNA"/>
</dbReference>
<reference evidence="5" key="1">
    <citation type="submission" date="2015-12" db="EMBL/GenBank/DDBJ databases">
        <title>De novo transcriptome assembly of four potential Pierce s Disease insect vectors from Arizona vineyards.</title>
        <authorList>
            <person name="Tassone E.E."/>
        </authorList>
    </citation>
    <scope>NUCLEOTIDE SEQUENCE</scope>
</reference>
<dbReference type="InterPro" id="IPR051833">
    <property type="entry name" value="TC-DDR_regulator"/>
</dbReference>
<dbReference type="AlphaFoldDB" id="A0A1B6E3A5"/>
<organism evidence="5">
    <name type="scientific">Clastoptera arizonana</name>
    <name type="common">Arizona spittle bug</name>
    <dbReference type="NCBI Taxonomy" id="38151"/>
    <lineage>
        <taxon>Eukaryota</taxon>
        <taxon>Metazoa</taxon>
        <taxon>Ecdysozoa</taxon>
        <taxon>Arthropoda</taxon>
        <taxon>Hexapoda</taxon>
        <taxon>Insecta</taxon>
        <taxon>Pterygota</taxon>
        <taxon>Neoptera</taxon>
        <taxon>Paraneoptera</taxon>
        <taxon>Hemiptera</taxon>
        <taxon>Auchenorrhyncha</taxon>
        <taxon>Cercopoidea</taxon>
        <taxon>Clastopteridae</taxon>
        <taxon>Clastoptera</taxon>
    </lineage>
</organism>